<name>A0A137RLS0_9FLAO</name>
<gene>
    <name evidence="1" type="ORF">LS48_01265</name>
</gene>
<reference evidence="2" key="1">
    <citation type="submission" date="2014-10" db="EMBL/GenBank/DDBJ databases">
        <title>Genome sequencing of Vitellibacter sp. D-24.</title>
        <authorList>
            <person name="Thevarajoo S."/>
            <person name="Selvaratnam C."/>
            <person name="Goh K.M."/>
            <person name="Chong C.S."/>
        </authorList>
    </citation>
    <scope>NUCLEOTIDE SEQUENCE [LARGE SCALE GENOMIC DNA]</scope>
    <source>
        <strain evidence="2">D-24</strain>
    </source>
</reference>
<dbReference type="AlphaFoldDB" id="A0A137RLS0"/>
<dbReference type="OrthoDB" id="1449127at2"/>
<protein>
    <recommendedName>
        <fullName evidence="3">tRNA_anti-like</fullName>
    </recommendedName>
</protein>
<evidence type="ECO:0000313" key="2">
    <source>
        <dbReference type="Proteomes" id="UP000070138"/>
    </source>
</evidence>
<dbReference type="InterPro" id="IPR024422">
    <property type="entry name" value="Protein_unknown_function_OB"/>
</dbReference>
<dbReference type="RefSeq" id="WP_062619166.1">
    <property type="nucleotide sequence ID" value="NZ_JRWG01000001.1"/>
</dbReference>
<comment type="caution">
    <text evidence="1">The sequence shown here is derived from an EMBL/GenBank/DDBJ whole genome shotgun (WGS) entry which is preliminary data.</text>
</comment>
<reference evidence="1 2" key="2">
    <citation type="journal article" date="2016" name="Int. J. Syst. Evol. Microbiol.">
        <title>Vitellibacter aquimaris sp. nov., a marine bacterium isolated from seawater.</title>
        <authorList>
            <person name="Thevarajoo S."/>
            <person name="Selvaratnam C."/>
            <person name="Goh K.M."/>
            <person name="Hong K.W."/>
            <person name="Chan X.Y."/>
            <person name="Chan K.G."/>
            <person name="Chong C.S."/>
        </authorList>
    </citation>
    <scope>NUCLEOTIDE SEQUENCE [LARGE SCALE GENOMIC DNA]</scope>
    <source>
        <strain evidence="1 2">D-24</strain>
    </source>
</reference>
<sequence>MKKFWILTAVAFLVVLGYSYLYKDHQNIEVEAAEISLSAQQIHSELSHEPLTSINTYENKVIEIYGFVSEISETAITIDDRVFCQFSKLISQQEIALHSKVTIKGRFIGYDNLLEKVRLDQCIIN</sequence>
<keyword evidence="2" id="KW-1185">Reference proteome</keyword>
<proteinExistence type="predicted"/>
<dbReference type="EMBL" id="JRWG01000001">
    <property type="protein sequence ID" value="KXO01132.1"/>
    <property type="molecule type" value="Genomic_DNA"/>
</dbReference>
<dbReference type="Proteomes" id="UP000070138">
    <property type="component" value="Unassembled WGS sequence"/>
</dbReference>
<accession>A0A137RLS0</accession>
<evidence type="ECO:0000313" key="1">
    <source>
        <dbReference type="EMBL" id="KXO01132.1"/>
    </source>
</evidence>
<evidence type="ECO:0008006" key="3">
    <source>
        <dbReference type="Google" id="ProtNLM"/>
    </source>
</evidence>
<dbReference type="Pfam" id="PF12869">
    <property type="entry name" value="tRNA_anti-like"/>
    <property type="match status" value="1"/>
</dbReference>
<organism evidence="1 2">
    <name type="scientific">Aequorivita aquimaris</name>
    <dbReference type="NCBI Taxonomy" id="1548749"/>
    <lineage>
        <taxon>Bacteria</taxon>
        <taxon>Pseudomonadati</taxon>
        <taxon>Bacteroidota</taxon>
        <taxon>Flavobacteriia</taxon>
        <taxon>Flavobacteriales</taxon>
        <taxon>Flavobacteriaceae</taxon>
        <taxon>Aequorivita</taxon>
    </lineage>
</organism>